<feature type="transmembrane region" description="Helical" evidence="1">
    <location>
        <begin position="56"/>
        <end position="73"/>
    </location>
</feature>
<dbReference type="InterPro" id="IPR010390">
    <property type="entry name" value="ABC-2_transporter-like"/>
</dbReference>
<dbReference type="AlphaFoldDB" id="A0A1F7GXZ6"/>
<organism evidence="2 3">
    <name type="scientific">Candidatus Roizmanbacteria bacterium RIFCSPHIGHO2_02_FULL_37_24</name>
    <dbReference type="NCBI Taxonomy" id="1802037"/>
    <lineage>
        <taxon>Bacteria</taxon>
        <taxon>Candidatus Roizmaniibacteriota</taxon>
    </lineage>
</organism>
<evidence type="ECO:0000313" key="3">
    <source>
        <dbReference type="Proteomes" id="UP000177159"/>
    </source>
</evidence>
<dbReference type="EMBL" id="MFZM01000014">
    <property type="protein sequence ID" value="OGK23950.1"/>
    <property type="molecule type" value="Genomic_DNA"/>
</dbReference>
<feature type="transmembrane region" description="Helical" evidence="1">
    <location>
        <begin position="112"/>
        <end position="129"/>
    </location>
</feature>
<keyword evidence="1" id="KW-0812">Transmembrane</keyword>
<feature type="transmembrane region" description="Helical" evidence="1">
    <location>
        <begin position="174"/>
        <end position="194"/>
    </location>
</feature>
<dbReference type="Proteomes" id="UP000177159">
    <property type="component" value="Unassembled WGS sequence"/>
</dbReference>
<evidence type="ECO:0000313" key="2">
    <source>
        <dbReference type="EMBL" id="OGK23950.1"/>
    </source>
</evidence>
<sequence>MRAYLEIFRTTIAEYLVYRLSFVLWRVRTVITLLVRYYLWLAIFEKTPVIFGYTESHMLTYILLSSVISHLVLSTKTADVAGEIVGGKIINYILKPVSFFKYQIAKDLADKFLNISFAVFEIAILIFLLKPPLFLQTDITMYIYMIYFVIIGLIISFFINISLSFIGFWTPEVWGPRFIFFMLILFFSGTYFPLDILPTPLYYATFLTPFPYFFFLPSRIYLGLPPNHLVVFAIFGAVWVFISYYATKQLWLKGVRQFSFFGR</sequence>
<feature type="transmembrane region" description="Helical" evidence="1">
    <location>
        <begin position="228"/>
        <end position="247"/>
    </location>
</feature>
<feature type="transmembrane region" description="Helical" evidence="1">
    <location>
        <begin position="23"/>
        <end position="44"/>
    </location>
</feature>
<keyword evidence="1" id="KW-1133">Transmembrane helix</keyword>
<dbReference type="PANTHER" id="PTHR36832:SF1">
    <property type="entry name" value="SLR1174 PROTEIN"/>
    <property type="match status" value="1"/>
</dbReference>
<accession>A0A1F7GXZ6</accession>
<proteinExistence type="predicted"/>
<evidence type="ECO:0008006" key="4">
    <source>
        <dbReference type="Google" id="ProtNLM"/>
    </source>
</evidence>
<feature type="transmembrane region" description="Helical" evidence="1">
    <location>
        <begin position="141"/>
        <end position="168"/>
    </location>
</feature>
<keyword evidence="1" id="KW-0472">Membrane</keyword>
<gene>
    <name evidence="2" type="ORF">A3C24_00360</name>
</gene>
<comment type="caution">
    <text evidence="2">The sequence shown here is derived from an EMBL/GenBank/DDBJ whole genome shotgun (WGS) entry which is preliminary data.</text>
</comment>
<reference evidence="2 3" key="1">
    <citation type="journal article" date="2016" name="Nat. Commun.">
        <title>Thousands of microbial genomes shed light on interconnected biogeochemical processes in an aquifer system.</title>
        <authorList>
            <person name="Anantharaman K."/>
            <person name="Brown C.T."/>
            <person name="Hug L.A."/>
            <person name="Sharon I."/>
            <person name="Castelle C.J."/>
            <person name="Probst A.J."/>
            <person name="Thomas B.C."/>
            <person name="Singh A."/>
            <person name="Wilkins M.J."/>
            <person name="Karaoz U."/>
            <person name="Brodie E.L."/>
            <person name="Williams K.H."/>
            <person name="Hubbard S.S."/>
            <person name="Banfield J.F."/>
        </authorList>
    </citation>
    <scope>NUCLEOTIDE SEQUENCE [LARGE SCALE GENOMIC DNA]</scope>
</reference>
<dbReference type="Pfam" id="PF06182">
    <property type="entry name" value="ABC2_membrane_6"/>
    <property type="match status" value="1"/>
</dbReference>
<evidence type="ECO:0000256" key="1">
    <source>
        <dbReference type="SAM" id="Phobius"/>
    </source>
</evidence>
<dbReference type="PANTHER" id="PTHR36832">
    <property type="entry name" value="SLR1174 PROTEIN-RELATED"/>
    <property type="match status" value="1"/>
</dbReference>
<protein>
    <recommendedName>
        <fullName evidence="4">ABC-2 type transporter domain-containing protein</fullName>
    </recommendedName>
</protein>
<name>A0A1F7GXZ6_9BACT</name>